<dbReference type="Gene3D" id="3.30.30.30">
    <property type="match status" value="1"/>
</dbReference>
<name>A0A7E4VU07_PANRE</name>
<dbReference type="FunFam" id="3.90.640.10:FF:000002">
    <property type="entry name" value="Heat shock 70 kDa"/>
    <property type="match status" value="1"/>
</dbReference>
<accession>A0A7E4VU07</accession>
<dbReference type="InterPro" id="IPR043129">
    <property type="entry name" value="ATPase_NBD"/>
</dbReference>
<dbReference type="Pfam" id="PF00012">
    <property type="entry name" value="HSP70"/>
    <property type="match status" value="1"/>
</dbReference>
<protein>
    <submittedName>
        <fullName evidence="7">Heat shock protein 70 family</fullName>
    </submittedName>
</protein>
<dbReference type="Gene3D" id="3.30.420.40">
    <property type="match status" value="2"/>
</dbReference>
<dbReference type="InterPro" id="IPR029047">
    <property type="entry name" value="HSP70_peptide-bd_sf"/>
</dbReference>
<dbReference type="SUPFAM" id="SSF100920">
    <property type="entry name" value="Heat shock protein 70kD (HSP70), peptide-binding domain"/>
    <property type="match status" value="1"/>
</dbReference>
<evidence type="ECO:0000313" key="7">
    <source>
        <dbReference type="WBParaSite" id="Pan_g3031.t1"/>
    </source>
</evidence>
<reference evidence="7" key="2">
    <citation type="submission" date="2020-10" db="UniProtKB">
        <authorList>
            <consortium name="WormBaseParasite"/>
        </authorList>
    </citation>
    <scope>IDENTIFICATION</scope>
</reference>
<dbReference type="GO" id="GO:0006950">
    <property type="term" value="P:response to stress"/>
    <property type="evidence" value="ECO:0007669"/>
    <property type="project" value="UniProtKB-ARBA"/>
</dbReference>
<proteinExistence type="inferred from homology"/>
<evidence type="ECO:0000256" key="2">
    <source>
        <dbReference type="ARBA" id="ARBA00022741"/>
    </source>
</evidence>
<dbReference type="WBParaSite" id="Pan_g3031.t1">
    <property type="protein sequence ID" value="Pan_g3031.t1"/>
    <property type="gene ID" value="Pan_g3031"/>
</dbReference>
<dbReference type="Gene3D" id="3.90.640.10">
    <property type="entry name" value="Actin, Chain A, domain 4"/>
    <property type="match status" value="1"/>
</dbReference>
<keyword evidence="5" id="KW-1133">Transmembrane helix</keyword>
<dbReference type="AlphaFoldDB" id="A0A7E4VU07"/>
<feature type="transmembrane region" description="Helical" evidence="5">
    <location>
        <begin position="115"/>
        <end position="139"/>
    </location>
</feature>
<evidence type="ECO:0000256" key="3">
    <source>
        <dbReference type="ARBA" id="ARBA00022840"/>
    </source>
</evidence>
<dbReference type="GO" id="GO:0140662">
    <property type="term" value="F:ATP-dependent protein folding chaperone"/>
    <property type="evidence" value="ECO:0007669"/>
    <property type="project" value="InterPro"/>
</dbReference>
<feature type="transmembrane region" description="Helical" evidence="5">
    <location>
        <begin position="244"/>
        <end position="264"/>
    </location>
</feature>
<reference evidence="6" key="1">
    <citation type="journal article" date="2013" name="Genetics">
        <title>The draft genome and transcriptome of Panagrellus redivivus are shaped by the harsh demands of a free-living lifestyle.</title>
        <authorList>
            <person name="Srinivasan J."/>
            <person name="Dillman A.R."/>
            <person name="Macchietto M.G."/>
            <person name="Heikkinen L."/>
            <person name="Lakso M."/>
            <person name="Fracchia K.M."/>
            <person name="Antoshechkin I."/>
            <person name="Mortazavi A."/>
            <person name="Wong G."/>
            <person name="Sternberg P.W."/>
        </authorList>
    </citation>
    <scope>NUCLEOTIDE SEQUENCE [LARGE SCALE GENOMIC DNA]</scope>
    <source>
        <strain evidence="6">MT8872</strain>
    </source>
</reference>
<organism evidence="6 7">
    <name type="scientific">Panagrellus redivivus</name>
    <name type="common">Microworm</name>
    <dbReference type="NCBI Taxonomy" id="6233"/>
    <lineage>
        <taxon>Eukaryota</taxon>
        <taxon>Metazoa</taxon>
        <taxon>Ecdysozoa</taxon>
        <taxon>Nematoda</taxon>
        <taxon>Chromadorea</taxon>
        <taxon>Rhabditida</taxon>
        <taxon>Tylenchina</taxon>
        <taxon>Panagrolaimomorpha</taxon>
        <taxon>Panagrolaimoidea</taxon>
        <taxon>Panagrolaimidae</taxon>
        <taxon>Panagrellus</taxon>
    </lineage>
</organism>
<keyword evidence="5" id="KW-0812">Transmembrane</keyword>
<feature type="transmembrane region" description="Helical" evidence="5">
    <location>
        <begin position="159"/>
        <end position="182"/>
    </location>
</feature>
<keyword evidence="2 4" id="KW-0547">Nucleotide-binding</keyword>
<evidence type="ECO:0000256" key="1">
    <source>
        <dbReference type="ARBA" id="ARBA00007381"/>
    </source>
</evidence>
<keyword evidence="3 4" id="KW-0067">ATP-binding</keyword>
<keyword evidence="5" id="KW-0472">Membrane</keyword>
<dbReference type="CDD" id="cd24028">
    <property type="entry name" value="ASKHA_NBD_HSP70_HSPA1-like"/>
    <property type="match status" value="1"/>
</dbReference>
<keyword evidence="6" id="KW-1185">Reference proteome</keyword>
<evidence type="ECO:0000256" key="4">
    <source>
        <dbReference type="RuleBase" id="RU003322"/>
    </source>
</evidence>
<dbReference type="InterPro" id="IPR013126">
    <property type="entry name" value="Hsp_70_fam"/>
</dbReference>
<dbReference type="GO" id="GO:0005524">
    <property type="term" value="F:ATP binding"/>
    <property type="evidence" value="ECO:0007669"/>
    <property type="project" value="UniProtKB-KW"/>
</dbReference>
<sequence length="790" mass="87743">MLEDPLSILVAALYALCFHVAVTGVIWGLNKLLELLEKKSWLQSENADVIREYLKSLHLSTCAFEQAADFKDLDIIGFLIFQIAVLEIANVATPKAKANFGKLTWQKPKNVWKPVIAQLIGTACAYKFAVFLWWLAAFITSENHGISVLNVCFGKESDHAIFVILLIEVPAIFYLTMLSSLVNVNVVPNHMQQDTFFARFKEFLRIHLPITLTAVCMGGELKLLGVNTVNPTVTLGRYGYCSNISPWFTLLHVIVVGTVTCYGWELGKQYSLLWISPKNFAIGIDIGTMNGRVSVFRDGKVEIIPHGTDLRAIPCCVAFTDTNEHIGNDAKKLAETNPENVIFNVKRFIGREFHETSVQNDIKRVPFHVKDDKNGRPQIQVAVNGKMKGYYPEKLSSMVFDQMKKRAGTHLNCSVKDAVITVPAYFTDFQRQATKNAATSAGLNVLRIINEPTAAAIAYGLDIKDKRTILFFDLGAGAFDASIITCDNGTIEVKATVGDSHYGSEDFDNRIVNHFVNEFENTHEKDLASNPRALSRLRVAAELAKHTLSSETVADVNIESLFEDTDFNTSLSRDQFELICADLFQKPKKQLRALLVDAEMKSADIDEIVTIGCGSLPKIDDLIKEVFTGISINKPINHEELVVCGAAIQAAVLSGVEVDGFKKVSDILNFTLGVKSPGSRFIRLIERKTRIPVQVAMKFHPEVDYQPFLTITVLEEHGVPQKVLGDINYALIPQTPRVVPRVEVIFEVDADGVLVVSLRDVITRVLTSVSTRFKDHSVIEEEGQAAEPVQ</sequence>
<dbReference type="FunFam" id="3.30.30.30:FF:000001">
    <property type="entry name" value="heat shock 70 kDa protein-like"/>
    <property type="match status" value="1"/>
</dbReference>
<dbReference type="Proteomes" id="UP000492821">
    <property type="component" value="Unassembled WGS sequence"/>
</dbReference>
<dbReference type="SUPFAM" id="SSF53067">
    <property type="entry name" value="Actin-like ATPase domain"/>
    <property type="match status" value="2"/>
</dbReference>
<evidence type="ECO:0000313" key="6">
    <source>
        <dbReference type="Proteomes" id="UP000492821"/>
    </source>
</evidence>
<evidence type="ECO:0000256" key="5">
    <source>
        <dbReference type="SAM" id="Phobius"/>
    </source>
</evidence>
<feature type="transmembrane region" description="Helical" evidence="5">
    <location>
        <begin position="6"/>
        <end position="29"/>
    </location>
</feature>
<dbReference type="Gene3D" id="2.60.34.10">
    <property type="entry name" value="Substrate Binding Domain Of DNAk, Chain A, domain 1"/>
    <property type="match status" value="1"/>
</dbReference>
<dbReference type="PANTHER" id="PTHR19375">
    <property type="entry name" value="HEAT SHOCK PROTEIN 70KDA"/>
    <property type="match status" value="1"/>
</dbReference>
<comment type="similarity">
    <text evidence="1 4">Belongs to the heat shock protein 70 family.</text>
</comment>
<dbReference type="PRINTS" id="PR00301">
    <property type="entry name" value="HEATSHOCK70"/>
</dbReference>